<dbReference type="Proteomes" id="UP001438953">
    <property type="component" value="Unassembled WGS sequence"/>
</dbReference>
<organism evidence="2 3">
    <name type="scientific">Thioclava kandeliae</name>
    <dbReference type="NCBI Taxonomy" id="3070818"/>
    <lineage>
        <taxon>Bacteria</taxon>
        <taxon>Pseudomonadati</taxon>
        <taxon>Pseudomonadota</taxon>
        <taxon>Alphaproteobacteria</taxon>
        <taxon>Rhodobacterales</taxon>
        <taxon>Paracoccaceae</taxon>
        <taxon>Thioclava</taxon>
    </lineage>
</organism>
<dbReference type="Pfam" id="PF20398">
    <property type="entry name" value="DUF6691"/>
    <property type="match status" value="1"/>
</dbReference>
<protein>
    <submittedName>
        <fullName evidence="2">DUF6691 family protein</fullName>
    </submittedName>
</protein>
<evidence type="ECO:0000313" key="2">
    <source>
        <dbReference type="EMBL" id="MER5172334.1"/>
    </source>
</evidence>
<keyword evidence="1" id="KW-1133">Transmembrane helix</keyword>
<comment type="caution">
    <text evidence="2">The sequence shown here is derived from an EMBL/GenBank/DDBJ whole genome shotgun (WGS) entry which is preliminary data.</text>
</comment>
<reference evidence="2 3" key="1">
    <citation type="submission" date="2024-06" db="EMBL/GenBank/DDBJ databases">
        <title>Thioclava kandeliae sp. nov. from a rhizosphere soil sample of Kandelia candel in a mangrove.</title>
        <authorList>
            <person name="Mu T."/>
        </authorList>
    </citation>
    <scope>NUCLEOTIDE SEQUENCE [LARGE SCALE GENOMIC DNA]</scope>
    <source>
        <strain evidence="2 3">CPCC 100088</strain>
    </source>
</reference>
<evidence type="ECO:0000313" key="3">
    <source>
        <dbReference type="Proteomes" id="UP001438953"/>
    </source>
</evidence>
<dbReference type="EMBL" id="JAYWLC010000007">
    <property type="protein sequence ID" value="MER5172334.1"/>
    <property type="molecule type" value="Genomic_DNA"/>
</dbReference>
<sequence>MRILISLLSGVVFGLGLMLSGMTDTQKVQGFLDIFGEWDPTLIFVLGGAVLPMVVAWRIAAKRERSPLGEPYPAAPSHRIDRKLILGALMFGVGWGLGGFCPGPAIASLSYAGPGGLVFVIAMFTGMALERRIA</sequence>
<dbReference type="InterPro" id="IPR046513">
    <property type="entry name" value="DUF6691"/>
</dbReference>
<keyword evidence="1" id="KW-0472">Membrane</keyword>
<proteinExistence type="predicted"/>
<accession>A0ABV1SIL0</accession>
<dbReference type="RefSeq" id="WP_350937100.1">
    <property type="nucleotide sequence ID" value="NZ_JAYWLC010000007.1"/>
</dbReference>
<evidence type="ECO:0000256" key="1">
    <source>
        <dbReference type="SAM" id="Phobius"/>
    </source>
</evidence>
<gene>
    <name evidence="2" type="ORF">VSX56_11160</name>
</gene>
<keyword evidence="3" id="KW-1185">Reference proteome</keyword>
<feature type="transmembrane region" description="Helical" evidence="1">
    <location>
        <begin position="84"/>
        <end position="105"/>
    </location>
</feature>
<feature type="transmembrane region" description="Helical" evidence="1">
    <location>
        <begin position="41"/>
        <end position="60"/>
    </location>
</feature>
<feature type="transmembrane region" description="Helical" evidence="1">
    <location>
        <begin position="111"/>
        <end position="129"/>
    </location>
</feature>
<keyword evidence="1" id="KW-0812">Transmembrane</keyword>
<name>A0ABV1SIL0_9RHOB</name>